<feature type="region of interest" description="Disordered" evidence="1">
    <location>
        <begin position="49"/>
        <end position="72"/>
    </location>
</feature>
<protein>
    <submittedName>
        <fullName evidence="2">Uncharacterized protein</fullName>
    </submittedName>
</protein>
<gene>
    <name evidence="2" type="ORF">PR048_016158</name>
</gene>
<proteinExistence type="predicted"/>
<evidence type="ECO:0000256" key="1">
    <source>
        <dbReference type="SAM" id="MobiDB-lite"/>
    </source>
</evidence>
<organism evidence="2 3">
    <name type="scientific">Dryococelus australis</name>
    <dbReference type="NCBI Taxonomy" id="614101"/>
    <lineage>
        <taxon>Eukaryota</taxon>
        <taxon>Metazoa</taxon>
        <taxon>Ecdysozoa</taxon>
        <taxon>Arthropoda</taxon>
        <taxon>Hexapoda</taxon>
        <taxon>Insecta</taxon>
        <taxon>Pterygota</taxon>
        <taxon>Neoptera</taxon>
        <taxon>Polyneoptera</taxon>
        <taxon>Phasmatodea</taxon>
        <taxon>Verophasmatodea</taxon>
        <taxon>Anareolatae</taxon>
        <taxon>Phasmatidae</taxon>
        <taxon>Eurycanthinae</taxon>
        <taxon>Dryococelus</taxon>
    </lineage>
</organism>
<keyword evidence="3" id="KW-1185">Reference proteome</keyword>
<evidence type="ECO:0000313" key="3">
    <source>
        <dbReference type="Proteomes" id="UP001159363"/>
    </source>
</evidence>
<accession>A0ABQ9HJJ1</accession>
<reference evidence="2 3" key="1">
    <citation type="submission" date="2023-02" db="EMBL/GenBank/DDBJ databases">
        <title>LHISI_Scaffold_Assembly.</title>
        <authorList>
            <person name="Stuart O.P."/>
            <person name="Cleave R."/>
            <person name="Magrath M.J.L."/>
            <person name="Mikheyev A.S."/>
        </authorList>
    </citation>
    <scope>NUCLEOTIDE SEQUENCE [LARGE SCALE GENOMIC DNA]</scope>
    <source>
        <strain evidence="2">Daus_M_001</strain>
        <tissue evidence="2">Leg muscle</tissue>
    </source>
</reference>
<dbReference type="Proteomes" id="UP001159363">
    <property type="component" value="Chromosome 4"/>
</dbReference>
<dbReference type="EMBL" id="JARBHB010000005">
    <property type="protein sequence ID" value="KAJ8884301.1"/>
    <property type="molecule type" value="Genomic_DNA"/>
</dbReference>
<sequence>MYMLSREGTQTVTTKLFQKGMHSKHAFQGESSIVFHLATVASHNLSPEATHVHAPPLPSSGPEVATTADLLA</sequence>
<evidence type="ECO:0000313" key="2">
    <source>
        <dbReference type="EMBL" id="KAJ8884301.1"/>
    </source>
</evidence>
<name>A0ABQ9HJJ1_9NEOP</name>
<comment type="caution">
    <text evidence="2">The sequence shown here is derived from an EMBL/GenBank/DDBJ whole genome shotgun (WGS) entry which is preliminary data.</text>
</comment>